<evidence type="ECO:0000313" key="6">
    <source>
        <dbReference type="EMBL" id="PRC93909.1"/>
    </source>
</evidence>
<reference evidence="6 7" key="1">
    <citation type="submission" date="2018-02" db="EMBL/GenBank/DDBJ databases">
        <title>Solimicrobium silvestre gen. nov., sp. nov., isolated from alpine forest soil.</title>
        <authorList>
            <person name="Margesin R."/>
            <person name="Albuquerque L."/>
            <person name="Zhang D.-C."/>
            <person name="Froufe H.J.C."/>
            <person name="Severino R."/>
            <person name="Roxo I."/>
            <person name="Egas C."/>
            <person name="Da Costa M.S."/>
        </authorList>
    </citation>
    <scope>NUCLEOTIDE SEQUENCE [LARGE SCALE GENOMIC DNA]</scope>
    <source>
        <strain evidence="6 7">S20-91</strain>
    </source>
</reference>
<dbReference type="PANTHER" id="PTHR34653:SF1">
    <property type="entry name" value="FLAGELLAR HOOK-BASAL BODY COMPLEX PROTEIN FLIE"/>
    <property type="match status" value="1"/>
</dbReference>
<dbReference type="HAMAP" id="MF_00724">
    <property type="entry name" value="FliE"/>
    <property type="match status" value="1"/>
</dbReference>
<keyword evidence="6" id="KW-0282">Flagellum</keyword>
<dbReference type="GO" id="GO:0009425">
    <property type="term" value="C:bacterial-type flagellum basal body"/>
    <property type="evidence" value="ECO:0007669"/>
    <property type="project" value="UniProtKB-SubCell"/>
</dbReference>
<proteinExistence type="inferred from homology"/>
<comment type="subcellular location">
    <subcellularLocation>
        <location evidence="1 4">Bacterial flagellum basal body</location>
    </subcellularLocation>
</comment>
<dbReference type="GO" id="GO:0003774">
    <property type="term" value="F:cytoskeletal motor activity"/>
    <property type="evidence" value="ECO:0007669"/>
    <property type="project" value="InterPro"/>
</dbReference>
<dbReference type="AlphaFoldDB" id="A0A2S9H1Q8"/>
<dbReference type="PANTHER" id="PTHR34653">
    <property type="match status" value="1"/>
</dbReference>
<dbReference type="NCBIfam" id="TIGR00205">
    <property type="entry name" value="fliE"/>
    <property type="match status" value="1"/>
</dbReference>
<dbReference type="Proteomes" id="UP000237839">
    <property type="component" value="Unassembled WGS sequence"/>
</dbReference>
<dbReference type="GO" id="GO:0071973">
    <property type="term" value="P:bacterial-type flagellum-dependent cell motility"/>
    <property type="evidence" value="ECO:0007669"/>
    <property type="project" value="InterPro"/>
</dbReference>
<keyword evidence="6" id="KW-0966">Cell projection</keyword>
<keyword evidence="3 4" id="KW-0975">Bacterial flagellum</keyword>
<evidence type="ECO:0000256" key="3">
    <source>
        <dbReference type="ARBA" id="ARBA00023143"/>
    </source>
</evidence>
<dbReference type="PRINTS" id="PR01006">
    <property type="entry name" value="FLGHOOKFLIE"/>
</dbReference>
<comment type="caution">
    <text evidence="6">The sequence shown here is derived from an EMBL/GenBank/DDBJ whole genome shotgun (WGS) entry which is preliminary data.</text>
</comment>
<dbReference type="EMBL" id="PUGF01000005">
    <property type="protein sequence ID" value="PRC93909.1"/>
    <property type="molecule type" value="Genomic_DNA"/>
</dbReference>
<evidence type="ECO:0000256" key="1">
    <source>
        <dbReference type="ARBA" id="ARBA00004117"/>
    </source>
</evidence>
<sequence length="102" mass="11042">MTIDAISFLPATSLPSLLPAGESNSTLTTGGAFGAWFEQHLSEINSKMAIADTGVQQLAAGDATNLHEVMINLQEARMSLQLMMQVRNHLLDAYHDVAQMQL</sequence>
<gene>
    <name evidence="4" type="primary">fliE</name>
    <name evidence="6" type="ORF">S2091_1518</name>
</gene>
<organism evidence="6 7">
    <name type="scientific">Solimicrobium silvestre</name>
    <dbReference type="NCBI Taxonomy" id="2099400"/>
    <lineage>
        <taxon>Bacteria</taxon>
        <taxon>Pseudomonadati</taxon>
        <taxon>Pseudomonadota</taxon>
        <taxon>Betaproteobacteria</taxon>
        <taxon>Burkholderiales</taxon>
        <taxon>Oxalobacteraceae</taxon>
        <taxon>Solimicrobium</taxon>
    </lineage>
</organism>
<evidence type="ECO:0000256" key="5">
    <source>
        <dbReference type="NCBIfam" id="TIGR00205"/>
    </source>
</evidence>
<protein>
    <recommendedName>
        <fullName evidence="4 5">Flagellar hook-basal body complex protein FliE</fullName>
    </recommendedName>
</protein>
<dbReference type="InterPro" id="IPR001624">
    <property type="entry name" value="FliE"/>
</dbReference>
<keyword evidence="7" id="KW-1185">Reference proteome</keyword>
<evidence type="ECO:0000313" key="7">
    <source>
        <dbReference type="Proteomes" id="UP000237839"/>
    </source>
</evidence>
<accession>A0A2S9H1Q8</accession>
<evidence type="ECO:0000256" key="4">
    <source>
        <dbReference type="HAMAP-Rule" id="MF_00724"/>
    </source>
</evidence>
<evidence type="ECO:0000256" key="2">
    <source>
        <dbReference type="ARBA" id="ARBA00009272"/>
    </source>
</evidence>
<dbReference type="GO" id="GO:0005198">
    <property type="term" value="F:structural molecule activity"/>
    <property type="evidence" value="ECO:0007669"/>
    <property type="project" value="UniProtKB-UniRule"/>
</dbReference>
<keyword evidence="6" id="KW-0969">Cilium</keyword>
<name>A0A2S9H1Q8_9BURK</name>
<comment type="similarity">
    <text evidence="2 4">Belongs to the FliE family.</text>
</comment>
<dbReference type="Pfam" id="PF02049">
    <property type="entry name" value="FliE"/>
    <property type="match status" value="1"/>
</dbReference>